<accession>A0A4W4FVT7</accession>
<organism evidence="8 9">
    <name type="scientific">Electrophorus electricus</name>
    <name type="common">Electric eel</name>
    <name type="synonym">Gymnotus electricus</name>
    <dbReference type="NCBI Taxonomy" id="8005"/>
    <lineage>
        <taxon>Eukaryota</taxon>
        <taxon>Metazoa</taxon>
        <taxon>Chordata</taxon>
        <taxon>Craniata</taxon>
        <taxon>Vertebrata</taxon>
        <taxon>Euteleostomi</taxon>
        <taxon>Actinopterygii</taxon>
        <taxon>Neopterygii</taxon>
        <taxon>Teleostei</taxon>
        <taxon>Ostariophysi</taxon>
        <taxon>Gymnotiformes</taxon>
        <taxon>Gymnotoidei</taxon>
        <taxon>Gymnotidae</taxon>
        <taxon>Electrophorus</taxon>
    </lineage>
</organism>
<dbReference type="Proteomes" id="UP000314983">
    <property type="component" value="Chromosome 7"/>
</dbReference>
<evidence type="ECO:0000256" key="6">
    <source>
        <dbReference type="SAM" id="SignalP"/>
    </source>
</evidence>
<dbReference type="InterPro" id="IPR000372">
    <property type="entry name" value="LRRNT"/>
</dbReference>
<dbReference type="SMART" id="SM00369">
    <property type="entry name" value="LRR_TYP"/>
    <property type="match status" value="10"/>
</dbReference>
<evidence type="ECO:0000256" key="3">
    <source>
        <dbReference type="ARBA" id="ARBA00022737"/>
    </source>
</evidence>
<reference evidence="8" key="5">
    <citation type="submission" date="2025-09" db="UniProtKB">
        <authorList>
            <consortium name="Ensembl"/>
        </authorList>
    </citation>
    <scope>IDENTIFICATION</scope>
</reference>
<dbReference type="STRING" id="8005.ENSEEEP00000029253"/>
<dbReference type="PROSITE" id="PS51450">
    <property type="entry name" value="LRR"/>
    <property type="match status" value="2"/>
</dbReference>
<sequence>MRSLILIFWIFAGTVERSALQPSRNVSALQNVSVEGEFWAEPNSFHLRQHTVKDGEEEKSGPRTWVSATAVKNDGLHSERVMEKEERALREEVGWSVGQRGGSDEKNKWKRADDETDTERSQTVEDKTGDSEGGRETFNDPEKYSNESKEPAVVGSEDLYRSGPQTTVHQIHNQRTTPPSWYTESGSAKPRPEEKGHASLTPMAAKAGHTAARMPGSFRTEPHDGITEAMAVMKRDTVVKKHRGKEEKTKALNKGRKVKWLKQGKDSLSMTMAPFFPYFKDNYCPPACVCYGRVVQCSDKNLDKIPYGIPYNSRYILLMNNQIDGIAVGLLPEYLSMEFLVLTNNRLTDGSIKGTFEGIPNLKRLHLERNVLQSVPADLPSSLEELRLDGNRVEVMTEAAWAHCPGLLILSLSNNSLGSGSSPLPAGVLSPLGSLRTLSLSHNRLTSVPLHLPLSLQELYLRGNLIQRFQGGVFQGKAELQVLDLSANRLTNKGLDKTALINATHLESLNLEGNFFRQIPQHLPRSLKTLNLEGNSISTVSKAALLSLPHLEHLGLAHNKIARVSPGSFRMLPLLHQLDLSHNALRQVPRQLPPWLVSITLTHNKIRTVPRDAFCWAGHTEAPYSQLARVELENNLVDMGRLDSQAFSCLRGSQVVHFY</sequence>
<evidence type="ECO:0000259" key="7">
    <source>
        <dbReference type="SMART" id="SM00013"/>
    </source>
</evidence>
<reference evidence="9" key="1">
    <citation type="journal article" date="2014" name="Science">
        <title>Nonhuman genetics. Genomic basis for the convergent evolution of electric organs.</title>
        <authorList>
            <person name="Gallant J.R."/>
            <person name="Traeger L.L."/>
            <person name="Volkening J.D."/>
            <person name="Moffett H."/>
            <person name="Chen P.H."/>
            <person name="Novina C.D."/>
            <person name="Phillips G.N.Jr."/>
            <person name="Anand R."/>
            <person name="Wells G.B."/>
            <person name="Pinch M."/>
            <person name="Guth R."/>
            <person name="Unguez G.A."/>
            <person name="Albert J.S."/>
            <person name="Zakon H.H."/>
            <person name="Samanta M.P."/>
            <person name="Sussman M.R."/>
        </authorList>
    </citation>
    <scope>NUCLEOTIDE SEQUENCE [LARGE SCALE GENOMIC DNA]</scope>
</reference>
<dbReference type="Pfam" id="PF13855">
    <property type="entry name" value="LRR_8"/>
    <property type="match status" value="3"/>
</dbReference>
<dbReference type="SMART" id="SM00013">
    <property type="entry name" value="LRRNT"/>
    <property type="match status" value="1"/>
</dbReference>
<feature type="chain" id="PRO_5044305140" evidence="6">
    <location>
        <begin position="20"/>
        <end position="659"/>
    </location>
</feature>
<reference evidence="8" key="3">
    <citation type="submission" date="2020-05" db="EMBL/GenBank/DDBJ databases">
        <title>Electrophorus electricus (electric eel) genome, fEleEle1, primary haplotype.</title>
        <authorList>
            <person name="Myers G."/>
            <person name="Meyer A."/>
            <person name="Fedrigo O."/>
            <person name="Formenti G."/>
            <person name="Rhie A."/>
            <person name="Tracey A."/>
            <person name="Sims Y."/>
            <person name="Jarvis E.D."/>
        </authorList>
    </citation>
    <scope>NUCLEOTIDE SEQUENCE [LARGE SCALE GENOMIC DNA]</scope>
</reference>
<proteinExistence type="predicted"/>
<keyword evidence="3" id="KW-0677">Repeat</keyword>
<evidence type="ECO:0000313" key="8">
    <source>
        <dbReference type="Ensembl" id="ENSEEEP00000029253.2"/>
    </source>
</evidence>
<dbReference type="PANTHER" id="PTHR45712">
    <property type="entry name" value="AGAP008170-PA"/>
    <property type="match status" value="1"/>
</dbReference>
<feature type="signal peptide" evidence="6">
    <location>
        <begin position="1"/>
        <end position="19"/>
    </location>
</feature>
<feature type="domain" description="LRRNT" evidence="7">
    <location>
        <begin position="283"/>
        <end position="315"/>
    </location>
</feature>
<reference evidence="9" key="2">
    <citation type="journal article" date="2017" name="Sci. Adv.">
        <title>A tail of two voltages: Proteomic comparison of the three electric organs of the electric eel.</title>
        <authorList>
            <person name="Traeger L.L."/>
            <person name="Sabat G."/>
            <person name="Barrett-Wilt G.A."/>
            <person name="Wells G.B."/>
            <person name="Sussman M.R."/>
        </authorList>
    </citation>
    <scope>NUCLEOTIDE SEQUENCE [LARGE SCALE GENOMIC DNA]</scope>
</reference>
<evidence type="ECO:0000313" key="9">
    <source>
        <dbReference type="Proteomes" id="UP000314983"/>
    </source>
</evidence>
<keyword evidence="9" id="KW-1185">Reference proteome</keyword>
<evidence type="ECO:0000256" key="4">
    <source>
        <dbReference type="ARBA" id="ARBA00023180"/>
    </source>
</evidence>
<feature type="region of interest" description="Disordered" evidence="5">
    <location>
        <begin position="85"/>
        <end position="222"/>
    </location>
</feature>
<evidence type="ECO:0000256" key="1">
    <source>
        <dbReference type="ARBA" id="ARBA00022614"/>
    </source>
</evidence>
<dbReference type="InterPro" id="IPR001611">
    <property type="entry name" value="Leu-rich_rpt"/>
</dbReference>
<keyword evidence="2 6" id="KW-0732">Signal</keyword>
<evidence type="ECO:0000256" key="2">
    <source>
        <dbReference type="ARBA" id="ARBA00022729"/>
    </source>
</evidence>
<dbReference type="GO" id="GO:0005615">
    <property type="term" value="C:extracellular space"/>
    <property type="evidence" value="ECO:0007669"/>
    <property type="project" value="TreeGrafter"/>
</dbReference>
<dbReference type="InterPro" id="IPR003591">
    <property type="entry name" value="Leu-rich_rpt_typical-subtyp"/>
</dbReference>
<dbReference type="InterPro" id="IPR032675">
    <property type="entry name" value="LRR_dom_sf"/>
</dbReference>
<dbReference type="SUPFAM" id="SSF52058">
    <property type="entry name" value="L domain-like"/>
    <property type="match status" value="1"/>
</dbReference>
<feature type="compositionally biased region" description="Polar residues" evidence="5">
    <location>
        <begin position="163"/>
        <end position="186"/>
    </location>
</feature>
<dbReference type="Ensembl" id="ENSEEET00000029592.2">
    <property type="protein sequence ID" value="ENSEEEP00000029253.2"/>
    <property type="gene ID" value="ENSEEEG00000014021.2"/>
</dbReference>
<dbReference type="AlphaFoldDB" id="A0A4W4FVT7"/>
<keyword evidence="1" id="KW-0433">Leucine-rich repeat</keyword>
<dbReference type="PANTHER" id="PTHR45712:SF18">
    <property type="entry name" value="PODOCAN-LIKE PROTEIN 1"/>
    <property type="match status" value="1"/>
</dbReference>
<dbReference type="InterPro" id="IPR050333">
    <property type="entry name" value="SLRP"/>
</dbReference>
<name>A0A4W4FVT7_ELEEL</name>
<feature type="compositionally biased region" description="Basic and acidic residues" evidence="5">
    <location>
        <begin position="102"/>
        <end position="150"/>
    </location>
</feature>
<dbReference type="Pfam" id="PF01462">
    <property type="entry name" value="LRRNT"/>
    <property type="match status" value="1"/>
</dbReference>
<evidence type="ECO:0000256" key="5">
    <source>
        <dbReference type="SAM" id="MobiDB-lite"/>
    </source>
</evidence>
<protein>
    <submittedName>
        <fullName evidence="8">Wu:fc23c09</fullName>
    </submittedName>
</protein>
<dbReference type="GeneTree" id="ENSGT00940000167455"/>
<reference evidence="8" key="4">
    <citation type="submission" date="2025-08" db="UniProtKB">
        <authorList>
            <consortium name="Ensembl"/>
        </authorList>
    </citation>
    <scope>IDENTIFICATION</scope>
</reference>
<dbReference type="Gene3D" id="3.80.10.10">
    <property type="entry name" value="Ribonuclease Inhibitor"/>
    <property type="match status" value="2"/>
</dbReference>
<keyword evidence="4" id="KW-0325">Glycoprotein</keyword>